<dbReference type="PROSITE" id="PS01315">
    <property type="entry name" value="CDS"/>
    <property type="match status" value="1"/>
</dbReference>
<dbReference type="GO" id="GO:0016779">
    <property type="term" value="F:nucleotidyltransferase activity"/>
    <property type="evidence" value="ECO:0007669"/>
    <property type="project" value="UniProtKB-KW"/>
</dbReference>
<evidence type="ECO:0000256" key="16">
    <source>
        <dbReference type="ARBA" id="ARBA00023209"/>
    </source>
</evidence>
<feature type="transmembrane region" description="Helical" evidence="19">
    <location>
        <begin position="12"/>
        <end position="39"/>
    </location>
</feature>
<dbReference type="EC" id="2.7.7.41" evidence="6 18"/>
<comment type="catalytic activity">
    <reaction evidence="1 18">
        <text>a 1,2-diacyl-sn-glycero-3-phosphate + CTP + H(+) = a CDP-1,2-diacyl-sn-glycerol + diphosphate</text>
        <dbReference type="Rhea" id="RHEA:16229"/>
        <dbReference type="ChEBI" id="CHEBI:15378"/>
        <dbReference type="ChEBI" id="CHEBI:33019"/>
        <dbReference type="ChEBI" id="CHEBI:37563"/>
        <dbReference type="ChEBI" id="CHEBI:58332"/>
        <dbReference type="ChEBI" id="CHEBI:58608"/>
        <dbReference type="EC" id="2.7.7.41"/>
    </reaction>
</comment>
<evidence type="ECO:0000256" key="5">
    <source>
        <dbReference type="ARBA" id="ARBA00010185"/>
    </source>
</evidence>
<sequence length="289" mass="31940">MTEKRRNLIIRTVTGILFVAIMVIGLLNWIAMIFLFAFITGFSIWEYSGLVNAKQGVKINRLISTVAGVYLFLAFAGFRTGIVNNFVVFIPYILVILYLFIQELYAKHEDALNDWAYTMLGQMYLAFPFSLMNILAFEKDPIDGFVHFNTLLPLSMFILLWINDSGAYICGSLLGKHKLFPSISPGKTWEGSIGGGIITVIIAGVIGALSHQLSTSTPQLSVLGWLGLGVVVVIFGTWGDLVESLLKRTLKLKDSGNVLPGHGGILDRFDSAILAIPATIVYFYTIEIF</sequence>
<organism evidence="20 21">
    <name type="scientific">Segatella cerevisiae</name>
    <dbReference type="NCBI Taxonomy" id="2053716"/>
    <lineage>
        <taxon>Bacteria</taxon>
        <taxon>Pseudomonadati</taxon>
        <taxon>Bacteroidota</taxon>
        <taxon>Bacteroidia</taxon>
        <taxon>Bacteroidales</taxon>
        <taxon>Prevotellaceae</taxon>
        <taxon>Segatella</taxon>
    </lineage>
</organism>
<evidence type="ECO:0000256" key="11">
    <source>
        <dbReference type="ARBA" id="ARBA00022692"/>
    </source>
</evidence>
<feature type="transmembrane region" description="Helical" evidence="19">
    <location>
        <begin position="85"/>
        <end position="105"/>
    </location>
</feature>
<evidence type="ECO:0000256" key="7">
    <source>
        <dbReference type="ARBA" id="ARBA00019373"/>
    </source>
</evidence>
<dbReference type="PANTHER" id="PTHR46382:SF1">
    <property type="entry name" value="PHOSPHATIDATE CYTIDYLYLTRANSFERASE"/>
    <property type="match status" value="1"/>
</dbReference>
<keyword evidence="12 18" id="KW-0548">Nucleotidyltransferase</keyword>
<comment type="pathway">
    <text evidence="4">Lipid metabolism.</text>
</comment>
<evidence type="ECO:0000256" key="10">
    <source>
        <dbReference type="ARBA" id="ARBA00022679"/>
    </source>
</evidence>
<feature type="transmembrane region" description="Helical" evidence="19">
    <location>
        <begin position="117"/>
        <end position="137"/>
    </location>
</feature>
<evidence type="ECO:0000256" key="6">
    <source>
        <dbReference type="ARBA" id="ARBA00012487"/>
    </source>
</evidence>
<proteinExistence type="inferred from homology"/>
<evidence type="ECO:0000256" key="17">
    <source>
        <dbReference type="ARBA" id="ARBA00023264"/>
    </source>
</evidence>
<evidence type="ECO:0000256" key="1">
    <source>
        <dbReference type="ARBA" id="ARBA00001698"/>
    </source>
</evidence>
<evidence type="ECO:0000256" key="2">
    <source>
        <dbReference type="ARBA" id="ARBA00004651"/>
    </source>
</evidence>
<dbReference type="RefSeq" id="WP_252759647.1">
    <property type="nucleotide sequence ID" value="NZ_JAMXLY010000001.1"/>
</dbReference>
<name>A0ABT1BT78_9BACT</name>
<evidence type="ECO:0000313" key="21">
    <source>
        <dbReference type="Proteomes" id="UP001204015"/>
    </source>
</evidence>
<keyword evidence="21" id="KW-1185">Reference proteome</keyword>
<evidence type="ECO:0000256" key="13">
    <source>
        <dbReference type="ARBA" id="ARBA00022989"/>
    </source>
</evidence>
<evidence type="ECO:0000256" key="9">
    <source>
        <dbReference type="ARBA" id="ARBA00022516"/>
    </source>
</evidence>
<keyword evidence="14" id="KW-0443">Lipid metabolism</keyword>
<feature type="transmembrane region" description="Helical" evidence="19">
    <location>
        <begin position="144"/>
        <end position="162"/>
    </location>
</feature>
<comment type="caution">
    <text evidence="20">The sequence shown here is derived from an EMBL/GenBank/DDBJ whole genome shotgun (WGS) entry which is preliminary data.</text>
</comment>
<comment type="subcellular location">
    <subcellularLocation>
        <location evidence="2">Cell membrane</location>
        <topology evidence="2">Multi-pass membrane protein</topology>
    </subcellularLocation>
</comment>
<comment type="pathway">
    <text evidence="3 18">Phospholipid metabolism; CDP-diacylglycerol biosynthesis; CDP-diacylglycerol from sn-glycerol 3-phosphate: step 3/3.</text>
</comment>
<keyword evidence="16" id="KW-0594">Phospholipid biosynthesis</keyword>
<keyword evidence="13 19" id="KW-1133">Transmembrane helix</keyword>
<feature type="transmembrane region" description="Helical" evidence="19">
    <location>
        <begin position="191"/>
        <end position="210"/>
    </location>
</feature>
<reference evidence="20 21" key="1">
    <citation type="submission" date="2022-06" db="EMBL/GenBank/DDBJ databases">
        <title>A taxonomic note on the genus Prevotella: Description of four novel genera and emended description of the genera Hallella and Xylanibacter.</title>
        <authorList>
            <person name="Hitch T.C.A."/>
        </authorList>
    </citation>
    <scope>NUCLEOTIDE SEQUENCE [LARGE SCALE GENOMIC DNA]</scope>
    <source>
        <strain evidence="20 21">DSM 100619</strain>
    </source>
</reference>
<evidence type="ECO:0000313" key="20">
    <source>
        <dbReference type="EMBL" id="MCO6024285.1"/>
    </source>
</evidence>
<feature type="transmembrane region" description="Helical" evidence="19">
    <location>
        <begin position="59"/>
        <end position="78"/>
    </location>
</feature>
<protein>
    <recommendedName>
        <fullName evidence="7 18">Phosphatidate cytidylyltransferase</fullName>
        <ecNumber evidence="6 18">2.7.7.41</ecNumber>
    </recommendedName>
</protein>
<dbReference type="Proteomes" id="UP001204015">
    <property type="component" value="Unassembled WGS sequence"/>
</dbReference>
<dbReference type="Pfam" id="PF01148">
    <property type="entry name" value="CTP_transf_1"/>
    <property type="match status" value="1"/>
</dbReference>
<evidence type="ECO:0000256" key="14">
    <source>
        <dbReference type="ARBA" id="ARBA00023098"/>
    </source>
</evidence>
<evidence type="ECO:0000256" key="3">
    <source>
        <dbReference type="ARBA" id="ARBA00005119"/>
    </source>
</evidence>
<evidence type="ECO:0000256" key="18">
    <source>
        <dbReference type="RuleBase" id="RU003938"/>
    </source>
</evidence>
<gene>
    <name evidence="20" type="ORF">NG821_00225</name>
</gene>
<dbReference type="EMBL" id="JAMXLY010000001">
    <property type="protein sequence ID" value="MCO6024285.1"/>
    <property type="molecule type" value="Genomic_DNA"/>
</dbReference>
<keyword evidence="15 19" id="KW-0472">Membrane</keyword>
<evidence type="ECO:0000256" key="19">
    <source>
        <dbReference type="SAM" id="Phobius"/>
    </source>
</evidence>
<evidence type="ECO:0000256" key="15">
    <source>
        <dbReference type="ARBA" id="ARBA00023136"/>
    </source>
</evidence>
<keyword evidence="17" id="KW-1208">Phospholipid metabolism</keyword>
<comment type="similarity">
    <text evidence="5 18">Belongs to the CDS family.</text>
</comment>
<evidence type="ECO:0000256" key="8">
    <source>
        <dbReference type="ARBA" id="ARBA00022475"/>
    </source>
</evidence>
<dbReference type="PANTHER" id="PTHR46382">
    <property type="entry name" value="PHOSPHATIDATE CYTIDYLYLTRANSFERASE"/>
    <property type="match status" value="1"/>
</dbReference>
<keyword evidence="11 18" id="KW-0812">Transmembrane</keyword>
<evidence type="ECO:0000256" key="4">
    <source>
        <dbReference type="ARBA" id="ARBA00005189"/>
    </source>
</evidence>
<keyword evidence="9" id="KW-0444">Lipid biosynthesis</keyword>
<keyword evidence="10 18" id="KW-0808">Transferase</keyword>
<accession>A0ABT1BT78</accession>
<keyword evidence="8" id="KW-1003">Cell membrane</keyword>
<dbReference type="InterPro" id="IPR000374">
    <property type="entry name" value="PC_trans"/>
</dbReference>
<evidence type="ECO:0000256" key="12">
    <source>
        <dbReference type="ARBA" id="ARBA00022695"/>
    </source>
</evidence>
<feature type="transmembrane region" description="Helical" evidence="19">
    <location>
        <begin position="222"/>
        <end position="239"/>
    </location>
</feature>